<dbReference type="AlphaFoldDB" id="F0EFI8"/>
<evidence type="ECO:0000313" key="8">
    <source>
        <dbReference type="Proteomes" id="UP000004835"/>
    </source>
</evidence>
<dbReference type="NCBIfam" id="TIGR01396">
    <property type="entry name" value="FlgB"/>
    <property type="match status" value="1"/>
</dbReference>
<keyword evidence="7" id="KW-0969">Cilium</keyword>
<comment type="similarity">
    <text evidence="2">Belongs to the flagella basal body rod proteins family.</text>
</comment>
<evidence type="ECO:0000256" key="1">
    <source>
        <dbReference type="ARBA" id="ARBA00004117"/>
    </source>
</evidence>
<organism evidence="7 8">
    <name type="scientific">Enterococcus casseliflavus ATCC 12755</name>
    <dbReference type="NCBI Taxonomy" id="888066"/>
    <lineage>
        <taxon>Bacteria</taxon>
        <taxon>Bacillati</taxon>
        <taxon>Bacillota</taxon>
        <taxon>Bacilli</taxon>
        <taxon>Lactobacillales</taxon>
        <taxon>Enterococcaceae</taxon>
        <taxon>Enterococcus</taxon>
    </lineage>
</organism>
<reference evidence="7 8" key="1">
    <citation type="submission" date="2011-01" db="EMBL/GenBank/DDBJ databases">
        <authorList>
            <person name="Muzny D."/>
            <person name="Qin X."/>
            <person name="Deng J."/>
            <person name="Jiang H."/>
            <person name="Liu Y."/>
            <person name="Qu J."/>
            <person name="Song X.-Z."/>
            <person name="Zhang L."/>
            <person name="Thornton R."/>
            <person name="Coyle M."/>
            <person name="Francisco L."/>
            <person name="Jackson L."/>
            <person name="Javaid M."/>
            <person name="Korchina V."/>
            <person name="Kovar C."/>
            <person name="Mata R."/>
            <person name="Mathew T."/>
            <person name="Ngo R."/>
            <person name="Nguyen L."/>
            <person name="Nguyen N."/>
            <person name="Okwuonu G."/>
            <person name="Ongeri F."/>
            <person name="Pham C."/>
            <person name="Simmons D."/>
            <person name="Wilczek-Boney K."/>
            <person name="Hale W."/>
            <person name="Jakkamsetti A."/>
            <person name="Pham P."/>
            <person name="Ruth R."/>
            <person name="San Lucas F."/>
            <person name="Warren J."/>
            <person name="Zhang J."/>
            <person name="Zhao Z."/>
            <person name="Zhou C."/>
            <person name="Zhu D."/>
            <person name="Lee S."/>
            <person name="Bess C."/>
            <person name="Blankenburg K."/>
            <person name="Forbes L."/>
            <person name="Fu Q."/>
            <person name="Gubbala S."/>
            <person name="Hirani K."/>
            <person name="Jayaseelan J.C."/>
            <person name="Lara F."/>
            <person name="Munidasa M."/>
            <person name="Palculict T."/>
            <person name="Patil S."/>
            <person name="Pu L.-L."/>
            <person name="Saada N."/>
            <person name="Tang L."/>
            <person name="Weissenberger G."/>
            <person name="Zhu Y."/>
            <person name="Hemphill L."/>
            <person name="Shang Y."/>
            <person name="Youmans B."/>
            <person name="Ayvaz T."/>
            <person name="Ross M."/>
            <person name="Santibanez J."/>
            <person name="Aqrawi P."/>
            <person name="Gross S."/>
            <person name="Joshi V."/>
            <person name="Fowler G."/>
            <person name="Nazareth L."/>
            <person name="Reid J."/>
            <person name="Worley K."/>
            <person name="Petrosino J."/>
            <person name="Highlander S."/>
            <person name="Gibbs R."/>
        </authorList>
    </citation>
    <scope>NUCLEOTIDE SEQUENCE [LARGE SCALE GENOMIC DNA]</scope>
    <source>
        <strain evidence="7 8">ATCC 12755</strain>
    </source>
</reference>
<name>F0EFI8_ENTCA</name>
<dbReference type="InterPro" id="IPR006300">
    <property type="entry name" value="FlgB"/>
</dbReference>
<dbReference type="InterPro" id="IPR001444">
    <property type="entry name" value="Flag_bb_rod_N"/>
</dbReference>
<dbReference type="Pfam" id="PF00460">
    <property type="entry name" value="Flg_bb_rod"/>
    <property type="match status" value="1"/>
</dbReference>
<keyword evidence="4" id="KW-0975">Bacterial flagellum</keyword>
<accession>F0EFI8</accession>
<dbReference type="PROSITE" id="PS00588">
    <property type="entry name" value="FLAGELLA_BB_ROD"/>
    <property type="match status" value="1"/>
</dbReference>
<sequence>MTSRLLVFLIYNKKINKYICFCSIDEKNVWYRRWKEQLLLDTYDLLKTAMNVSAQRAELISSNIANVNTDGYKAKRIVFESELKQALASSGTDAVTEASVSQVKPKITENATTSIKDNGNNVDLEVEMLDQAANGLYYSALTAQVNGRLQMMNLVLSN</sequence>
<dbReference type="InterPro" id="IPR019776">
    <property type="entry name" value="Flagellar_basal_body_rod_CS"/>
</dbReference>
<gene>
    <name evidence="7" type="primary">flgB</name>
    <name evidence="7" type="ORF">HMPREF9087_0490</name>
</gene>
<evidence type="ECO:0000256" key="3">
    <source>
        <dbReference type="ARBA" id="ARBA00014376"/>
    </source>
</evidence>
<evidence type="ECO:0000256" key="2">
    <source>
        <dbReference type="ARBA" id="ARBA00009677"/>
    </source>
</evidence>
<evidence type="ECO:0000259" key="6">
    <source>
        <dbReference type="Pfam" id="PF00460"/>
    </source>
</evidence>
<comment type="function">
    <text evidence="5">Structural component of flagellum, the bacterial motility apparatus. Part of the rod structure of flagellar basal body.</text>
</comment>
<dbReference type="Proteomes" id="UP000004835">
    <property type="component" value="Unassembled WGS sequence"/>
</dbReference>
<dbReference type="EMBL" id="AEWT01000002">
    <property type="protein sequence ID" value="EGC71113.1"/>
    <property type="molecule type" value="Genomic_DNA"/>
</dbReference>
<comment type="subcellular location">
    <subcellularLocation>
        <location evidence="1">Bacterial flagellum basal body</location>
    </subcellularLocation>
</comment>
<feature type="domain" description="Flagellar basal body rod protein N-terminal" evidence="6">
    <location>
        <begin position="48"/>
        <end position="73"/>
    </location>
</feature>
<dbReference type="PANTHER" id="PTHR30435:SF12">
    <property type="entry name" value="FLAGELLAR BASAL BODY ROD PROTEIN FLGB"/>
    <property type="match status" value="1"/>
</dbReference>
<keyword evidence="7" id="KW-0966">Cell projection</keyword>
<evidence type="ECO:0000313" key="7">
    <source>
        <dbReference type="EMBL" id="EGC71113.1"/>
    </source>
</evidence>
<proteinExistence type="inferred from homology"/>
<dbReference type="HOGENOM" id="CLU_125463_3_1_9"/>
<evidence type="ECO:0000256" key="4">
    <source>
        <dbReference type="ARBA" id="ARBA00023143"/>
    </source>
</evidence>
<keyword evidence="7" id="KW-0282">Flagellum</keyword>
<dbReference type="GO" id="GO:0030694">
    <property type="term" value="C:bacterial-type flagellum basal body, rod"/>
    <property type="evidence" value="ECO:0007669"/>
    <property type="project" value="InterPro"/>
</dbReference>
<evidence type="ECO:0000256" key="5">
    <source>
        <dbReference type="ARBA" id="ARBA00024934"/>
    </source>
</evidence>
<dbReference type="GO" id="GO:0071978">
    <property type="term" value="P:bacterial-type flagellum-dependent swarming motility"/>
    <property type="evidence" value="ECO:0007669"/>
    <property type="project" value="TreeGrafter"/>
</dbReference>
<dbReference type="PANTHER" id="PTHR30435">
    <property type="entry name" value="FLAGELLAR PROTEIN"/>
    <property type="match status" value="1"/>
</dbReference>
<protein>
    <recommendedName>
        <fullName evidence="3">Flagellar basal body rod protein FlgB</fullName>
    </recommendedName>
</protein>
<comment type="caution">
    <text evidence="7">The sequence shown here is derived from an EMBL/GenBank/DDBJ whole genome shotgun (WGS) entry which is preliminary data.</text>
</comment>